<dbReference type="Pfam" id="PF03181">
    <property type="entry name" value="BURP"/>
    <property type="match status" value="1"/>
</dbReference>
<dbReference type="AlphaFoldDB" id="A0A858E7G8"/>
<feature type="chain" id="PRO_5032630421" evidence="1">
    <location>
        <begin position="22"/>
        <end position="380"/>
    </location>
</feature>
<evidence type="ECO:0000313" key="3">
    <source>
        <dbReference type="EMBL" id="QIG55799.1"/>
    </source>
</evidence>
<feature type="domain" description="BURP" evidence="2">
    <location>
        <begin position="161"/>
        <end position="373"/>
    </location>
</feature>
<dbReference type="InterPro" id="IPR044816">
    <property type="entry name" value="BURP"/>
</dbReference>
<dbReference type="PANTHER" id="PTHR31236">
    <property type="entry name" value="BURP DOMAIN PROTEIN USPL1-LIKE"/>
    <property type="match status" value="1"/>
</dbReference>
<dbReference type="PROSITE" id="PS51257">
    <property type="entry name" value="PROKAR_LIPOPROTEIN"/>
    <property type="match status" value="1"/>
</dbReference>
<feature type="signal peptide" evidence="1">
    <location>
        <begin position="1"/>
        <end position="21"/>
    </location>
</feature>
<dbReference type="PANTHER" id="PTHR31236:SF2">
    <property type="entry name" value="BURP DOMAIN PROTEIN RD22"/>
    <property type="match status" value="1"/>
</dbReference>
<dbReference type="PROSITE" id="PS51277">
    <property type="entry name" value="BURP"/>
    <property type="match status" value="1"/>
</dbReference>
<gene>
    <name evidence="3" type="primary">BURP</name>
</gene>
<evidence type="ECO:0000256" key="1">
    <source>
        <dbReference type="SAM" id="SignalP"/>
    </source>
</evidence>
<reference evidence="3" key="1">
    <citation type="submission" date="2019-05" db="EMBL/GenBank/DDBJ databases">
        <authorList>
            <person name="Kersten R.D."/>
            <person name="Weng J.-K."/>
        </authorList>
    </citation>
    <scope>NUCLEOTIDE SEQUENCE</scope>
</reference>
<dbReference type="InterPro" id="IPR004873">
    <property type="entry name" value="BURP_dom"/>
</dbReference>
<dbReference type="SMART" id="SM01045">
    <property type="entry name" value="BURP"/>
    <property type="match status" value="1"/>
</dbReference>
<proteinExistence type="evidence at transcript level"/>
<dbReference type="EMBL" id="MK947389">
    <property type="protein sequence ID" value="QIG55799.1"/>
    <property type="molecule type" value="mRNA"/>
</dbReference>
<accession>A0A858E7G8</accession>
<name>A0A858E7G8_9ROSA</name>
<sequence length="380" mass="42432">MACRLSLIFAFLCLTLVACHAALSPQEVYWNSVFPQTPMPKTLSALVQPAAKNFIRYKKVDDGQTQDIDVAADNQLLVWRGHVAIDDDAAADNQLLVWRGHVAIDDDDAAADNQLLVWRGHVAIHDDAAADNQLLVWRAHVANDDVDARNLLRKDPSRVLVFLEKDVHPGKTMKYSLIRSLPKSATFLPRNTAESIPFSSSKLLEILIQFSVQPKSVEANAMTEAILKCEVPAMRGEAKYCATSLESMIDFVTSRLGRNIRAISTEVEEGATHVQNYTIYHGVKKLTDKKVITCHRLRYPYVVFYCHELENTSIYMVPLKGADGTNAKAITTCHEDTSEWDPKSFVLQLLKVKPGTDPVCHFLSESDVVWVSNHGTYKPA</sequence>
<evidence type="ECO:0000259" key="2">
    <source>
        <dbReference type="PROSITE" id="PS51277"/>
    </source>
</evidence>
<organism evidence="3">
    <name type="scientific">Kerria japonica</name>
    <name type="common">Japanese kerria</name>
    <dbReference type="NCBI Taxonomy" id="120385"/>
    <lineage>
        <taxon>Eukaryota</taxon>
        <taxon>Viridiplantae</taxon>
        <taxon>Streptophyta</taxon>
        <taxon>Embryophyta</taxon>
        <taxon>Tracheophyta</taxon>
        <taxon>Spermatophyta</taxon>
        <taxon>Magnoliopsida</taxon>
        <taxon>eudicotyledons</taxon>
        <taxon>Gunneridae</taxon>
        <taxon>Pentapetalae</taxon>
        <taxon>rosids</taxon>
        <taxon>fabids</taxon>
        <taxon>Rosales</taxon>
        <taxon>Rosaceae</taxon>
        <taxon>Amygdaloideae</taxon>
        <taxon>Kerrieae</taxon>
        <taxon>Kerria</taxon>
    </lineage>
</organism>
<keyword evidence="1" id="KW-0732">Signal</keyword>
<protein>
    <submittedName>
        <fullName evidence="3">BURP domain protein</fullName>
    </submittedName>
</protein>